<reference evidence="5" key="1">
    <citation type="journal article" date="2013" name="Environ. Microbiol.">
        <title>Microbiota from the distal guts of lean and obese adolescents exhibit partial functional redundancy besides clear differences in community structure.</title>
        <authorList>
            <person name="Ferrer M."/>
            <person name="Ruiz A."/>
            <person name="Lanza F."/>
            <person name="Haange S.B."/>
            <person name="Oberbach A."/>
            <person name="Till H."/>
            <person name="Bargiela R."/>
            <person name="Campoy C."/>
            <person name="Segura M.T."/>
            <person name="Richter M."/>
            <person name="von Bergen M."/>
            <person name="Seifert J."/>
            <person name="Suarez A."/>
        </authorList>
    </citation>
    <scope>NUCLEOTIDE SEQUENCE</scope>
</reference>
<feature type="non-terminal residue" evidence="5">
    <location>
        <position position="222"/>
    </location>
</feature>
<dbReference type="GO" id="GO:0032790">
    <property type="term" value="P:ribosome disassembly"/>
    <property type="evidence" value="ECO:0007669"/>
    <property type="project" value="TreeGrafter"/>
</dbReference>
<dbReference type="GO" id="GO:0005525">
    <property type="term" value="F:GTP binding"/>
    <property type="evidence" value="ECO:0007669"/>
    <property type="project" value="UniProtKB-KW"/>
</dbReference>
<dbReference type="PANTHER" id="PTHR43261:SF1">
    <property type="entry name" value="RIBOSOME-RELEASING FACTOR 2, MITOCHONDRIAL"/>
    <property type="match status" value="1"/>
</dbReference>
<proteinExistence type="predicted"/>
<dbReference type="SUPFAM" id="SSF54980">
    <property type="entry name" value="EF-G C-terminal domain-like"/>
    <property type="match status" value="1"/>
</dbReference>
<name>K1SGU8_9ZZZZ</name>
<sequence length="222" mass="24501">MLEPVLNYRVELPEGAAPHNALLALRTLEDEDPQLHVVWNAALGEIHLQLMGEIQLEILQSVLQSRFGLEVAFGEGGILYKETISAPVEGVGHYEPLRHYAEVHLLLEPGEPGSGLQFASICRTDALDLNWQRLILTHLAERSHPGVLAGAPLTDVKITLTAGRAHIKHTEGGDFRQATYRAVRQGLRTAAARGQAVLLEPWYDFRLEVPQDCVGRAMADLQ</sequence>
<evidence type="ECO:0000256" key="1">
    <source>
        <dbReference type="ARBA" id="ARBA00022741"/>
    </source>
</evidence>
<keyword evidence="2" id="KW-0648">Protein biosynthesis</keyword>
<dbReference type="InterPro" id="IPR041095">
    <property type="entry name" value="EFG_II"/>
</dbReference>
<evidence type="ECO:0000256" key="2">
    <source>
        <dbReference type="ARBA" id="ARBA00022917"/>
    </source>
</evidence>
<evidence type="ECO:0000256" key="3">
    <source>
        <dbReference type="ARBA" id="ARBA00023134"/>
    </source>
</evidence>
<dbReference type="InterPro" id="IPR014721">
    <property type="entry name" value="Ribsml_uS5_D2-typ_fold_subgr"/>
</dbReference>
<gene>
    <name evidence="5" type="ORF">LEA_15761</name>
</gene>
<evidence type="ECO:0000259" key="4">
    <source>
        <dbReference type="SMART" id="SM00889"/>
    </source>
</evidence>
<feature type="domain" description="Translation elongation factor EFG/EF2" evidence="4">
    <location>
        <begin position="77"/>
        <end position="191"/>
    </location>
</feature>
<dbReference type="Pfam" id="PF03764">
    <property type="entry name" value="EFG_IV"/>
    <property type="match status" value="1"/>
</dbReference>
<dbReference type="GO" id="GO:0032543">
    <property type="term" value="P:mitochondrial translation"/>
    <property type="evidence" value="ECO:0007669"/>
    <property type="project" value="TreeGrafter"/>
</dbReference>
<dbReference type="Pfam" id="PF14492">
    <property type="entry name" value="EFG_III"/>
    <property type="match status" value="1"/>
</dbReference>
<dbReference type="GO" id="GO:0003746">
    <property type="term" value="F:translation elongation factor activity"/>
    <property type="evidence" value="ECO:0007669"/>
    <property type="project" value="UniProtKB-KW"/>
</dbReference>
<protein>
    <submittedName>
        <fullName evidence="5">Translation elongation factor G</fullName>
    </submittedName>
</protein>
<dbReference type="EMBL" id="AJWY01010759">
    <property type="protein sequence ID" value="EKC54634.1"/>
    <property type="molecule type" value="Genomic_DNA"/>
</dbReference>
<dbReference type="SMART" id="SM00889">
    <property type="entry name" value="EFG_IV"/>
    <property type="match status" value="1"/>
</dbReference>
<keyword evidence="3" id="KW-0342">GTP-binding</keyword>
<comment type="caution">
    <text evidence="5">The sequence shown here is derived from an EMBL/GenBank/DDBJ whole genome shotgun (WGS) entry which is preliminary data.</text>
</comment>
<keyword evidence="1" id="KW-0547">Nucleotide-binding</keyword>
<dbReference type="InterPro" id="IPR005517">
    <property type="entry name" value="Transl_elong_EFG/EF2_IV"/>
</dbReference>
<dbReference type="InterPro" id="IPR020568">
    <property type="entry name" value="Ribosomal_Su5_D2-typ_SF"/>
</dbReference>
<evidence type="ECO:0000313" key="5">
    <source>
        <dbReference type="EMBL" id="EKC54634.1"/>
    </source>
</evidence>
<organism evidence="5">
    <name type="scientific">human gut metagenome</name>
    <dbReference type="NCBI Taxonomy" id="408170"/>
    <lineage>
        <taxon>unclassified sequences</taxon>
        <taxon>metagenomes</taxon>
        <taxon>organismal metagenomes</taxon>
    </lineage>
</organism>
<accession>K1SGU8</accession>
<dbReference type="PANTHER" id="PTHR43261">
    <property type="entry name" value="TRANSLATION ELONGATION FACTOR G-RELATED"/>
    <property type="match status" value="1"/>
</dbReference>
<dbReference type="AlphaFoldDB" id="K1SGU8"/>
<dbReference type="Gene3D" id="3.30.70.870">
    <property type="entry name" value="Elongation Factor G (Translational Gtpase), domain 3"/>
    <property type="match status" value="1"/>
</dbReference>
<keyword evidence="5" id="KW-0251">Elongation factor</keyword>
<dbReference type="Gene3D" id="3.30.230.10">
    <property type="match status" value="1"/>
</dbReference>
<dbReference type="GO" id="GO:0003924">
    <property type="term" value="F:GTPase activity"/>
    <property type="evidence" value="ECO:0007669"/>
    <property type="project" value="TreeGrafter"/>
</dbReference>
<dbReference type="InterPro" id="IPR035647">
    <property type="entry name" value="EFG_III/V"/>
</dbReference>
<dbReference type="GO" id="GO:0005739">
    <property type="term" value="C:mitochondrion"/>
    <property type="evidence" value="ECO:0007669"/>
    <property type="project" value="TreeGrafter"/>
</dbReference>
<dbReference type="SUPFAM" id="SSF54211">
    <property type="entry name" value="Ribosomal protein S5 domain 2-like"/>
    <property type="match status" value="1"/>
</dbReference>